<name>A0A6A6EX14_9PEZI</name>
<evidence type="ECO:0000313" key="3">
    <source>
        <dbReference type="Proteomes" id="UP000799539"/>
    </source>
</evidence>
<accession>A0A6A6EX14</accession>
<protein>
    <submittedName>
        <fullName evidence="2">Uncharacterized protein</fullName>
    </submittedName>
</protein>
<keyword evidence="3" id="KW-1185">Reference proteome</keyword>
<gene>
    <name evidence="2" type="ORF">CERZMDRAFT_103564</name>
</gene>
<proteinExistence type="predicted"/>
<organism evidence="2 3">
    <name type="scientific">Cercospora zeae-maydis SCOH1-5</name>
    <dbReference type="NCBI Taxonomy" id="717836"/>
    <lineage>
        <taxon>Eukaryota</taxon>
        <taxon>Fungi</taxon>
        <taxon>Dikarya</taxon>
        <taxon>Ascomycota</taxon>
        <taxon>Pezizomycotina</taxon>
        <taxon>Dothideomycetes</taxon>
        <taxon>Dothideomycetidae</taxon>
        <taxon>Mycosphaerellales</taxon>
        <taxon>Mycosphaerellaceae</taxon>
        <taxon>Cercospora</taxon>
    </lineage>
</organism>
<feature type="compositionally biased region" description="Basic and acidic residues" evidence="1">
    <location>
        <begin position="63"/>
        <end position="75"/>
    </location>
</feature>
<dbReference type="AlphaFoldDB" id="A0A6A6EX14"/>
<evidence type="ECO:0000313" key="2">
    <source>
        <dbReference type="EMBL" id="KAF2206265.1"/>
    </source>
</evidence>
<sequence>MDDELVHIRRRGLLADKIADKMLLRTNITGNCRDFERFLQLYYSTRTALEQSELLPDPALRNDTVRRESARRITDRPTSALPRCTRIGETPQLRRRSDPAGL</sequence>
<feature type="region of interest" description="Disordered" evidence="1">
    <location>
        <begin position="63"/>
        <end position="102"/>
    </location>
</feature>
<dbReference type="Proteomes" id="UP000799539">
    <property type="component" value="Unassembled WGS sequence"/>
</dbReference>
<reference evidence="2" key="1">
    <citation type="journal article" date="2020" name="Stud. Mycol.">
        <title>101 Dothideomycetes genomes: a test case for predicting lifestyles and emergence of pathogens.</title>
        <authorList>
            <person name="Haridas S."/>
            <person name="Albert R."/>
            <person name="Binder M."/>
            <person name="Bloem J."/>
            <person name="Labutti K."/>
            <person name="Salamov A."/>
            <person name="Andreopoulos B."/>
            <person name="Baker S."/>
            <person name="Barry K."/>
            <person name="Bills G."/>
            <person name="Bluhm B."/>
            <person name="Cannon C."/>
            <person name="Castanera R."/>
            <person name="Culley D."/>
            <person name="Daum C."/>
            <person name="Ezra D."/>
            <person name="Gonzalez J."/>
            <person name="Henrissat B."/>
            <person name="Kuo A."/>
            <person name="Liang C."/>
            <person name="Lipzen A."/>
            <person name="Lutzoni F."/>
            <person name="Magnuson J."/>
            <person name="Mondo S."/>
            <person name="Nolan M."/>
            <person name="Ohm R."/>
            <person name="Pangilinan J."/>
            <person name="Park H.-J."/>
            <person name="Ramirez L."/>
            <person name="Alfaro M."/>
            <person name="Sun H."/>
            <person name="Tritt A."/>
            <person name="Yoshinaga Y."/>
            <person name="Zwiers L.-H."/>
            <person name="Turgeon B."/>
            <person name="Goodwin S."/>
            <person name="Spatafora J."/>
            <person name="Crous P."/>
            <person name="Grigoriev I."/>
        </authorList>
    </citation>
    <scope>NUCLEOTIDE SEQUENCE</scope>
    <source>
        <strain evidence="2">SCOH1-5</strain>
    </source>
</reference>
<evidence type="ECO:0000256" key="1">
    <source>
        <dbReference type="SAM" id="MobiDB-lite"/>
    </source>
</evidence>
<dbReference type="EMBL" id="ML992728">
    <property type="protein sequence ID" value="KAF2206265.1"/>
    <property type="molecule type" value="Genomic_DNA"/>
</dbReference>